<evidence type="ECO:0000256" key="3">
    <source>
        <dbReference type="ARBA" id="ARBA00023125"/>
    </source>
</evidence>
<evidence type="ECO:0000256" key="4">
    <source>
        <dbReference type="ARBA" id="ARBA00023163"/>
    </source>
</evidence>
<organism evidence="6 7">
    <name type="scientific">Candidatus Egerieimonas intestinavium</name>
    <dbReference type="NCBI Taxonomy" id="2840777"/>
    <lineage>
        <taxon>Bacteria</taxon>
        <taxon>Bacillati</taxon>
        <taxon>Bacillota</taxon>
        <taxon>Clostridia</taxon>
        <taxon>Lachnospirales</taxon>
        <taxon>Lachnospiraceae</taxon>
        <taxon>Lachnospiraceae incertae sedis</taxon>
        <taxon>Candidatus Egerieimonas</taxon>
    </lineage>
</organism>
<dbReference type="Gene3D" id="3.40.50.2300">
    <property type="match status" value="2"/>
</dbReference>
<dbReference type="PANTHER" id="PTHR30146">
    <property type="entry name" value="LACI-RELATED TRANSCRIPTIONAL REPRESSOR"/>
    <property type="match status" value="1"/>
</dbReference>
<proteinExistence type="predicted"/>
<dbReference type="PROSITE" id="PS50949">
    <property type="entry name" value="HTH_GNTR"/>
    <property type="match status" value="1"/>
</dbReference>
<dbReference type="Gene3D" id="1.10.10.10">
    <property type="entry name" value="Winged helix-like DNA-binding domain superfamily/Winged helix DNA-binding domain"/>
    <property type="match status" value="1"/>
</dbReference>
<dbReference type="SMART" id="SM00345">
    <property type="entry name" value="HTH_GNTR"/>
    <property type="match status" value="1"/>
</dbReference>
<name>A0A9D1JEZ6_9FIRM</name>
<feature type="domain" description="HTH gntR-type" evidence="5">
    <location>
        <begin position="2"/>
        <end position="70"/>
    </location>
</feature>
<dbReference type="InterPro" id="IPR036390">
    <property type="entry name" value="WH_DNA-bd_sf"/>
</dbReference>
<evidence type="ECO:0000256" key="1">
    <source>
        <dbReference type="ARBA" id="ARBA00022491"/>
    </source>
</evidence>
<dbReference type="Pfam" id="PF00392">
    <property type="entry name" value="GntR"/>
    <property type="match status" value="1"/>
</dbReference>
<comment type="caution">
    <text evidence="6">The sequence shown here is derived from an EMBL/GenBank/DDBJ whole genome shotgun (WGS) entry which is preliminary data.</text>
</comment>
<dbReference type="GO" id="GO:0003700">
    <property type="term" value="F:DNA-binding transcription factor activity"/>
    <property type="evidence" value="ECO:0007669"/>
    <property type="project" value="InterPro"/>
</dbReference>
<accession>A0A9D1JEZ6</accession>
<dbReference type="CDD" id="cd07377">
    <property type="entry name" value="WHTH_GntR"/>
    <property type="match status" value="1"/>
</dbReference>
<dbReference type="EMBL" id="DVHU01000019">
    <property type="protein sequence ID" value="HIR92200.1"/>
    <property type="molecule type" value="Genomic_DNA"/>
</dbReference>
<evidence type="ECO:0000313" key="6">
    <source>
        <dbReference type="EMBL" id="HIR92200.1"/>
    </source>
</evidence>
<keyword evidence="3" id="KW-0238">DNA-binding</keyword>
<dbReference type="InterPro" id="IPR028082">
    <property type="entry name" value="Peripla_BP_I"/>
</dbReference>
<gene>
    <name evidence="6" type="ORF">IAB98_02105</name>
</gene>
<reference evidence="6" key="2">
    <citation type="journal article" date="2021" name="PeerJ">
        <title>Extensive microbial diversity within the chicken gut microbiome revealed by metagenomics and culture.</title>
        <authorList>
            <person name="Gilroy R."/>
            <person name="Ravi A."/>
            <person name="Getino M."/>
            <person name="Pursley I."/>
            <person name="Horton D.L."/>
            <person name="Alikhan N.F."/>
            <person name="Baker D."/>
            <person name="Gharbi K."/>
            <person name="Hall N."/>
            <person name="Watson M."/>
            <person name="Adriaenssens E.M."/>
            <person name="Foster-Nyarko E."/>
            <person name="Jarju S."/>
            <person name="Secka A."/>
            <person name="Antonio M."/>
            <person name="Oren A."/>
            <person name="Chaudhuri R.R."/>
            <person name="La Ragione R."/>
            <person name="Hildebrand F."/>
            <person name="Pallen M.J."/>
        </authorList>
    </citation>
    <scope>NUCLEOTIDE SEQUENCE</scope>
    <source>
        <strain evidence="6">ChiSxjej1B13-7041</strain>
    </source>
</reference>
<keyword evidence="4" id="KW-0804">Transcription</keyword>
<dbReference type="InterPro" id="IPR033532">
    <property type="entry name" value="AraR_ligand_bind_dom"/>
</dbReference>
<sequence>MAIKYKWLAGRLEKLIDTRIRQGIEKLPPEQELCLRYGVSRQTVRSALALLEKQGLITRRQGSGSFITGLSSKPEKNTVGLLLYSAQEYMYPGVINDVKNALAPSGFSLKVFATENRIQTERQILEQLLESPPRGIIVHGCQSALPNPNLELFRRLIQKGCPVVFFYNRYAGLGDCPYVKDDNRQGSSLLVRHLADQGHTAIGGIFKSDEQQGLERYSGFMDTMYALGLSVPDERVGWYNSRNTAQLIRGQAAPFLWNMIRESLSSCTAVICYNDYLAYFLIRELKRAGYTLPGDIAIAAFDNTYLSESDILTVTTLDHQPHEMGTRAARLLLQKIKGLPVASEEVPWKLYKKESTRG</sequence>
<dbReference type="AlphaFoldDB" id="A0A9D1JEZ6"/>
<dbReference type="SUPFAM" id="SSF53822">
    <property type="entry name" value="Periplasmic binding protein-like I"/>
    <property type="match status" value="1"/>
</dbReference>
<evidence type="ECO:0000256" key="2">
    <source>
        <dbReference type="ARBA" id="ARBA00023015"/>
    </source>
</evidence>
<keyword evidence="2" id="KW-0805">Transcription regulation</keyword>
<dbReference type="PRINTS" id="PR00035">
    <property type="entry name" value="HTHGNTR"/>
</dbReference>
<evidence type="ECO:0000259" key="5">
    <source>
        <dbReference type="PROSITE" id="PS50949"/>
    </source>
</evidence>
<dbReference type="InterPro" id="IPR036388">
    <property type="entry name" value="WH-like_DNA-bd_sf"/>
</dbReference>
<dbReference type="InterPro" id="IPR000524">
    <property type="entry name" value="Tscrpt_reg_HTH_GntR"/>
</dbReference>
<dbReference type="InterPro" id="IPR046335">
    <property type="entry name" value="LacI/GalR-like_sensor"/>
</dbReference>
<dbReference type="SUPFAM" id="SSF46785">
    <property type="entry name" value="Winged helix' DNA-binding domain"/>
    <property type="match status" value="1"/>
</dbReference>
<dbReference type="Pfam" id="PF13377">
    <property type="entry name" value="Peripla_BP_3"/>
    <property type="match status" value="1"/>
</dbReference>
<dbReference type="Proteomes" id="UP000886841">
    <property type="component" value="Unassembled WGS sequence"/>
</dbReference>
<reference evidence="6" key="1">
    <citation type="submission" date="2020-10" db="EMBL/GenBank/DDBJ databases">
        <authorList>
            <person name="Gilroy R."/>
        </authorList>
    </citation>
    <scope>NUCLEOTIDE SEQUENCE</scope>
    <source>
        <strain evidence="6">ChiSxjej1B13-7041</strain>
    </source>
</reference>
<dbReference type="GO" id="GO:0000976">
    <property type="term" value="F:transcription cis-regulatory region binding"/>
    <property type="evidence" value="ECO:0007669"/>
    <property type="project" value="TreeGrafter"/>
</dbReference>
<keyword evidence="1" id="KW-0678">Repressor</keyword>
<dbReference type="CDD" id="cd01541">
    <property type="entry name" value="PBP1_AraR"/>
    <property type="match status" value="1"/>
</dbReference>
<evidence type="ECO:0000313" key="7">
    <source>
        <dbReference type="Proteomes" id="UP000886841"/>
    </source>
</evidence>
<dbReference type="PANTHER" id="PTHR30146:SF148">
    <property type="entry name" value="HTH-TYPE TRANSCRIPTIONAL REPRESSOR PURR-RELATED"/>
    <property type="match status" value="1"/>
</dbReference>
<protein>
    <submittedName>
        <fullName evidence="6">GntR family transcriptional regulator</fullName>
    </submittedName>
</protein>